<evidence type="ECO:0000313" key="3">
    <source>
        <dbReference type="Proteomes" id="UP001321473"/>
    </source>
</evidence>
<gene>
    <name evidence="2" type="ORF">V5799_018655</name>
</gene>
<dbReference type="InterPro" id="IPR008974">
    <property type="entry name" value="TRAF-like"/>
</dbReference>
<accession>A0AAQ4EYW1</accession>
<reference evidence="2 3" key="1">
    <citation type="journal article" date="2023" name="Arcadia Sci">
        <title>De novo assembly of a long-read Amblyomma americanum tick genome.</title>
        <authorList>
            <person name="Chou S."/>
            <person name="Poskanzer K.E."/>
            <person name="Rollins M."/>
            <person name="Thuy-Boun P.S."/>
        </authorList>
    </citation>
    <scope>NUCLEOTIDE SEQUENCE [LARGE SCALE GENOMIC DNA]</scope>
    <source>
        <strain evidence="2">F_SG_1</strain>
        <tissue evidence="2">Salivary glands</tissue>
    </source>
</reference>
<dbReference type="AlphaFoldDB" id="A0AAQ4EYW1"/>
<organism evidence="2 3">
    <name type="scientific">Amblyomma americanum</name>
    <name type="common">Lone star tick</name>
    <dbReference type="NCBI Taxonomy" id="6943"/>
    <lineage>
        <taxon>Eukaryota</taxon>
        <taxon>Metazoa</taxon>
        <taxon>Ecdysozoa</taxon>
        <taxon>Arthropoda</taxon>
        <taxon>Chelicerata</taxon>
        <taxon>Arachnida</taxon>
        <taxon>Acari</taxon>
        <taxon>Parasitiformes</taxon>
        <taxon>Ixodida</taxon>
        <taxon>Ixodoidea</taxon>
        <taxon>Ixodidae</taxon>
        <taxon>Amblyomminae</taxon>
        <taxon>Amblyomma</taxon>
    </lineage>
</organism>
<evidence type="ECO:0000313" key="2">
    <source>
        <dbReference type="EMBL" id="KAK8780007.1"/>
    </source>
</evidence>
<sequence>MAGMEYTLTGFDDFLERRRVVFVEPLPSTRACKRQIVNGEQKCPIDGREFAEAAVVSINFKQSDLEQHHVFCVVGGRECSFVGRLGDLKEHVAGCSNDKVRCAECQMSVLRSGAVQHCRQCDAKSAPQQIVSTMAIAVAVENIGSMKRDLEKIRQRASSEKVDNDAVVNDANSLMERMTCLERELMQEGKKASGERDLLLPAMKKSVITAGPYRTFSKPGVFMTTWMFPEIYAGYSAVNEGEEEHVLSADSGLLAGYKFRLDCKIQKQENEDVLLNFVLFLGDYDLDNFLEWPFAKKVTVIVWHPRDERKDVRLSVNMEDPQMVKKPAPDSWNCGISTETMTWKDIEFHGFVVNDTVYVNVELE</sequence>
<evidence type="ECO:0000259" key="1">
    <source>
        <dbReference type="Pfam" id="PF21355"/>
    </source>
</evidence>
<dbReference type="Pfam" id="PF21355">
    <property type="entry name" value="TRAF-mep_MATH"/>
    <property type="match status" value="1"/>
</dbReference>
<keyword evidence="3" id="KW-1185">Reference proteome</keyword>
<comment type="caution">
    <text evidence="2">The sequence shown here is derived from an EMBL/GenBank/DDBJ whole genome shotgun (WGS) entry which is preliminary data.</text>
</comment>
<name>A0AAQ4EYW1_AMBAM</name>
<proteinExistence type="predicted"/>
<dbReference type="EMBL" id="JARKHS020009279">
    <property type="protein sequence ID" value="KAK8780007.1"/>
    <property type="molecule type" value="Genomic_DNA"/>
</dbReference>
<dbReference type="Proteomes" id="UP001321473">
    <property type="component" value="Unassembled WGS sequence"/>
</dbReference>
<dbReference type="Gene3D" id="2.60.210.10">
    <property type="entry name" value="Apoptosis, Tumor Necrosis Factor Receptor Associated Protein 2, Chain A"/>
    <property type="match status" value="1"/>
</dbReference>
<protein>
    <recommendedName>
        <fullName evidence="1">TRAF1-6 MATH domain-containing protein</fullName>
    </recommendedName>
</protein>
<feature type="domain" description="TRAF1-6 MATH" evidence="1">
    <location>
        <begin position="255"/>
        <end position="359"/>
    </location>
</feature>
<dbReference type="InterPro" id="IPR049342">
    <property type="entry name" value="TRAF1-6_MATH_dom"/>
</dbReference>
<dbReference type="SUPFAM" id="SSF49599">
    <property type="entry name" value="TRAF domain-like"/>
    <property type="match status" value="1"/>
</dbReference>